<feature type="compositionally biased region" description="Basic and acidic residues" evidence="2">
    <location>
        <begin position="1335"/>
        <end position="1354"/>
    </location>
</feature>
<feature type="region of interest" description="Disordered" evidence="2">
    <location>
        <begin position="731"/>
        <end position="827"/>
    </location>
</feature>
<dbReference type="PANTHER" id="PTHR46583">
    <property type="entry name" value="REGULATOR OF G-PROTEIN SIGNALING 22"/>
    <property type="match status" value="1"/>
</dbReference>
<dbReference type="EMBL" id="JAEAOA010002014">
    <property type="protein sequence ID" value="KAK3602593.1"/>
    <property type="molecule type" value="Genomic_DNA"/>
</dbReference>
<feature type="domain" description="RGS" evidence="3">
    <location>
        <begin position="1192"/>
        <end position="1298"/>
    </location>
</feature>
<evidence type="ECO:0000256" key="1">
    <source>
        <dbReference type="SAM" id="Coils"/>
    </source>
</evidence>
<dbReference type="Gene3D" id="1.10.167.10">
    <property type="entry name" value="Regulator of G-protein Signalling 4, domain 2"/>
    <property type="match status" value="3"/>
</dbReference>
<dbReference type="InterPro" id="IPR036305">
    <property type="entry name" value="RGS_sf"/>
</dbReference>
<keyword evidence="5" id="KW-1185">Reference proteome</keyword>
<keyword evidence="1" id="KW-0175">Coiled coil</keyword>
<dbReference type="Proteomes" id="UP001195483">
    <property type="component" value="Unassembled WGS sequence"/>
</dbReference>
<accession>A0AAE0W594</accession>
<dbReference type="InterPro" id="IPR042651">
    <property type="entry name" value="Rgs22"/>
</dbReference>
<dbReference type="GO" id="GO:0001965">
    <property type="term" value="F:G-protein alpha-subunit binding"/>
    <property type="evidence" value="ECO:0007669"/>
    <property type="project" value="InterPro"/>
</dbReference>
<dbReference type="InterPro" id="IPR044926">
    <property type="entry name" value="RGS_subdomain_2"/>
</dbReference>
<dbReference type="SMART" id="SM00315">
    <property type="entry name" value="RGS"/>
    <property type="match status" value="2"/>
</dbReference>
<feature type="coiled-coil region" evidence="1">
    <location>
        <begin position="546"/>
        <end position="576"/>
    </location>
</feature>
<gene>
    <name evidence="4" type="ORF">CHS0354_034316</name>
</gene>
<evidence type="ECO:0000256" key="2">
    <source>
        <dbReference type="SAM" id="MobiDB-lite"/>
    </source>
</evidence>
<feature type="compositionally biased region" description="Polar residues" evidence="2">
    <location>
        <begin position="775"/>
        <end position="785"/>
    </location>
</feature>
<feature type="compositionally biased region" description="Polar residues" evidence="2">
    <location>
        <begin position="1416"/>
        <end position="1431"/>
    </location>
</feature>
<feature type="compositionally biased region" description="Basic and acidic residues" evidence="2">
    <location>
        <begin position="1432"/>
        <end position="1457"/>
    </location>
</feature>
<dbReference type="InterPro" id="IPR016137">
    <property type="entry name" value="RGS"/>
</dbReference>
<feature type="compositionally biased region" description="Basic and acidic residues" evidence="2">
    <location>
        <begin position="1376"/>
        <end position="1389"/>
    </location>
</feature>
<reference evidence="4" key="1">
    <citation type="journal article" date="2021" name="Genome Biol. Evol.">
        <title>A High-Quality Reference Genome for a Parasitic Bivalve with Doubly Uniparental Inheritance (Bivalvia: Unionida).</title>
        <authorList>
            <person name="Smith C.H."/>
        </authorList>
    </citation>
    <scope>NUCLEOTIDE SEQUENCE</scope>
    <source>
        <strain evidence="4">CHS0354</strain>
    </source>
</reference>
<comment type="caution">
    <text evidence="4">The sequence shown here is derived from an EMBL/GenBank/DDBJ whole genome shotgun (WGS) entry which is preliminary data.</text>
</comment>
<dbReference type="PANTHER" id="PTHR46583:SF1">
    <property type="entry name" value="REGULATOR OF G-PROTEIN SIGNALING 22"/>
    <property type="match status" value="1"/>
</dbReference>
<sequence length="1482" mass="169799">MKTIKVKTDPPEVYIEDVEDFLVTDDLFVEYFNKFLTLPTFPVPLCYNKESKGFEVVTSAKKELANQIKAAIRSQKRTPKIYKASRNHSYINIPLIPIENSEGPENVEINTSFNVMTLNKEQGIHWIKAERLPTFLESDLYVEYRLSKLLSQARLTGEHGEYVLMEIDHKQSPKKERKVVSQEVPKVDPKQTLMKDMYVCMGNATTTETDAWYSKAKMVQELEVTYSAASTRPSSEYTRTQTRPTSARPASAYCALDHYPRADSGMGSSLKSSVRGGLNGNVYQSKYSVTGDSEDEILMSKLFASEGTRPRLNQNVCEMAQDQHGKKPVSATVYTYPKVLIQQPSDMDSESGSDLSLDKADDDASMDSGNLGDENLTTDGQEDIVEVEDEGLSLPNYVVYSIDDMGAIIVGTVLKRSVSLLTSHTEEEAQTIPEIKNIFPDKSFIGLTMDHLDRLTFIENRTVGSVATYPNDQMKEKMDYPPKRKEEESDVDSLLDSDDDYEESDLFFRKHKHKTFTLSTYKGIEQFKKFLARTSGEKHWNLWLDIDKMRMDKARLQQEAEELQQYLNNLREKYDKPGTTLALSHEQKKNFGLSDPSAWTLEKLLSVQNKLVEPLLLYWAPSFLLKQLMRANPYKNYLYLHQKLLRSNAYGAFPSKPAANLLPLRPKSCIPRIRQDSLTEVSPQVHIEIMHQIPDTSPPVGMKRSYLQPTLQFLMNWQKSQNIKMKGLLSPQLPLDKSTKPQTRPTSSTKSSSLNLTRVMSGRPRSRSARPSSAQSVATSISVESATGRVRIKTPHLKKDKLKSSSRPSSAVSSVSSAETKSQTSETSLFLGGRRMESLLQALHHEQQSGGFFRKYVEKSDNEQSVNCLNFWHDVQEYHCLFYAQSLDAYVVDKKAKAIYSQFIVTGCEHPVGCTSEIAEDVFYHISPPFEELFDEAEVHAITVLYSAWVEMIEHDKKTYGKVELIEVNRRLETKSKYVHHLQRKGLIKERVLTPEDPMEGYSDPVYDDSLLEQISQDFRDYTLEKLVHNRIELEHYRQFLEENYASMDLKCWMDIEAFRRIPHTDEKKRDAKAKEINQKYFNRKYFFGANSPAGKEGQDKVMAAGGGWGKLMNDRPPNPVIIEAQKFVRDRLEKKWLPLFLLTPGFAERQKPRTSMDNVVDDVLVQKRKKSQAVWKLLESKWVSSSQEIITFRNALLNPVTSMQFRRYVSIQGDSLENDVLFWQEVQKYKNLYHAHTDDSIILLKINTIINCFIDSQLPPTLQIDIPQEIADKIIDHKFERSPYLFRESQLIVFRYLFGHWNDFCNFRANLAEEKIMPTIERRRRHAKVKDRKRQQELEEKLAKHEKEAERRAALGLSLDDDDDAYHDPFQAQDGSDREEHEVEDKDKVSWSYSKYMSSLETEELLNNTDETSFSSLLTDSASVKESTASDGDKESSGSKQSGQDKEVTKSEETQTGKRRLSKASTGKRTDDGDQASTPLL</sequence>
<feature type="compositionally biased region" description="Basic and acidic residues" evidence="2">
    <location>
        <begin position="473"/>
        <end position="487"/>
    </location>
</feature>
<dbReference type="SUPFAM" id="SSF48097">
    <property type="entry name" value="Regulator of G-protein signaling, RGS"/>
    <property type="match status" value="3"/>
</dbReference>
<feature type="compositionally biased region" description="Low complexity" evidence="2">
    <location>
        <begin position="805"/>
        <end position="825"/>
    </location>
</feature>
<proteinExistence type="predicted"/>
<dbReference type="GO" id="GO:0005737">
    <property type="term" value="C:cytoplasm"/>
    <property type="evidence" value="ECO:0007669"/>
    <property type="project" value="TreeGrafter"/>
</dbReference>
<feature type="region of interest" description="Disordered" evidence="2">
    <location>
        <begin position="343"/>
        <end position="377"/>
    </location>
</feature>
<feature type="domain" description="RGS" evidence="3">
    <location>
        <begin position="852"/>
        <end position="945"/>
    </location>
</feature>
<feature type="compositionally biased region" description="Low complexity" evidence="2">
    <location>
        <begin position="740"/>
        <end position="753"/>
    </location>
</feature>
<feature type="compositionally biased region" description="Basic residues" evidence="2">
    <location>
        <begin position="790"/>
        <end position="801"/>
    </location>
</feature>
<dbReference type="GO" id="GO:0009966">
    <property type="term" value="P:regulation of signal transduction"/>
    <property type="evidence" value="ECO:0007669"/>
    <property type="project" value="InterPro"/>
</dbReference>
<dbReference type="GO" id="GO:0005634">
    <property type="term" value="C:nucleus"/>
    <property type="evidence" value="ECO:0007669"/>
    <property type="project" value="TreeGrafter"/>
</dbReference>
<reference evidence="4" key="3">
    <citation type="submission" date="2023-05" db="EMBL/GenBank/DDBJ databases">
        <authorList>
            <person name="Smith C.H."/>
        </authorList>
    </citation>
    <scope>NUCLEOTIDE SEQUENCE</scope>
    <source>
        <strain evidence="4">CHS0354</strain>
        <tissue evidence="4">Mantle</tissue>
    </source>
</reference>
<name>A0AAE0W594_9BIVA</name>
<feature type="region of interest" description="Disordered" evidence="2">
    <location>
        <begin position="1416"/>
        <end position="1482"/>
    </location>
</feature>
<evidence type="ECO:0000313" key="5">
    <source>
        <dbReference type="Proteomes" id="UP001195483"/>
    </source>
</evidence>
<dbReference type="InterPro" id="IPR048074">
    <property type="entry name" value="RGS22_RGS_fourth"/>
</dbReference>
<feature type="domain" description="RGS" evidence="3">
    <location>
        <begin position="1023"/>
        <end position="1082"/>
    </location>
</feature>
<dbReference type="Pfam" id="PF00615">
    <property type="entry name" value="RGS"/>
    <property type="match status" value="3"/>
</dbReference>
<dbReference type="CDD" id="cd08725">
    <property type="entry name" value="RGS_RGS22_4"/>
    <property type="match status" value="1"/>
</dbReference>
<feature type="region of interest" description="Disordered" evidence="2">
    <location>
        <begin position="1328"/>
        <end position="1389"/>
    </location>
</feature>
<evidence type="ECO:0000259" key="3">
    <source>
        <dbReference type="PROSITE" id="PS50132"/>
    </source>
</evidence>
<evidence type="ECO:0000313" key="4">
    <source>
        <dbReference type="EMBL" id="KAK3602593.1"/>
    </source>
</evidence>
<organism evidence="4 5">
    <name type="scientific">Potamilus streckersoni</name>
    <dbReference type="NCBI Taxonomy" id="2493646"/>
    <lineage>
        <taxon>Eukaryota</taxon>
        <taxon>Metazoa</taxon>
        <taxon>Spiralia</taxon>
        <taxon>Lophotrochozoa</taxon>
        <taxon>Mollusca</taxon>
        <taxon>Bivalvia</taxon>
        <taxon>Autobranchia</taxon>
        <taxon>Heteroconchia</taxon>
        <taxon>Palaeoheterodonta</taxon>
        <taxon>Unionida</taxon>
        <taxon>Unionoidea</taxon>
        <taxon>Unionidae</taxon>
        <taxon>Ambleminae</taxon>
        <taxon>Lampsilini</taxon>
        <taxon>Potamilus</taxon>
    </lineage>
</organism>
<reference evidence="4" key="2">
    <citation type="journal article" date="2021" name="Genome Biol. Evol.">
        <title>Developing a high-quality reference genome for a parasitic bivalve with doubly uniparental inheritance (Bivalvia: Unionida).</title>
        <authorList>
            <person name="Smith C.H."/>
        </authorList>
    </citation>
    <scope>NUCLEOTIDE SEQUENCE</scope>
    <source>
        <strain evidence="4">CHS0354</strain>
        <tissue evidence="4">Mantle</tissue>
    </source>
</reference>
<feature type="region of interest" description="Disordered" evidence="2">
    <location>
        <begin position="473"/>
        <end position="496"/>
    </location>
</feature>
<protein>
    <recommendedName>
        <fullName evidence="3">RGS domain-containing protein</fullName>
    </recommendedName>
</protein>
<dbReference type="PROSITE" id="PS50132">
    <property type="entry name" value="RGS"/>
    <property type="match status" value="3"/>
</dbReference>